<evidence type="ECO:0000256" key="3">
    <source>
        <dbReference type="ARBA" id="ARBA00023069"/>
    </source>
</evidence>
<dbReference type="FunFam" id="1.20.890.10:FF:000004">
    <property type="entry name" value="ropporin-1-like protein isoform X2"/>
    <property type="match status" value="1"/>
</dbReference>
<evidence type="ECO:0000256" key="1">
    <source>
        <dbReference type="ARBA" id="ARBA00004230"/>
    </source>
</evidence>
<organism evidence="7 8">
    <name type="scientific">Hippocampus comes</name>
    <name type="common">Tiger tail seahorse</name>
    <dbReference type="NCBI Taxonomy" id="109280"/>
    <lineage>
        <taxon>Eukaryota</taxon>
        <taxon>Metazoa</taxon>
        <taxon>Chordata</taxon>
        <taxon>Craniata</taxon>
        <taxon>Vertebrata</taxon>
        <taxon>Euteleostomi</taxon>
        <taxon>Actinopterygii</taxon>
        <taxon>Neopterygii</taxon>
        <taxon>Teleostei</taxon>
        <taxon>Neoteleostei</taxon>
        <taxon>Acanthomorphata</taxon>
        <taxon>Syngnathiaria</taxon>
        <taxon>Syngnathiformes</taxon>
        <taxon>Syngnathoidei</taxon>
        <taxon>Syngnathidae</taxon>
        <taxon>Hippocampus</taxon>
    </lineage>
</organism>
<keyword evidence="2" id="KW-0282">Flagellum</keyword>
<dbReference type="OrthoDB" id="10067602at2759"/>
<comment type="similarity">
    <text evidence="5">Belongs to the ropporin family.</text>
</comment>
<evidence type="ECO:0000313" key="8">
    <source>
        <dbReference type="Proteomes" id="UP000264820"/>
    </source>
</evidence>
<comment type="subcellular location">
    <subcellularLocation>
        <location evidence="1">Cell projection</location>
        <location evidence="1">Cilium</location>
        <location evidence="1">Flagellum</location>
    </subcellularLocation>
</comment>
<keyword evidence="4" id="KW-0966">Cell projection</keyword>
<dbReference type="Ensembl" id="ENSHCOT00000016846.1">
    <property type="protein sequence ID" value="ENSHCOP00000010427.1"/>
    <property type="gene ID" value="ENSHCOG00000013039.1"/>
</dbReference>
<dbReference type="CTD" id="83853"/>
<dbReference type="OMA" id="QWSSAYF"/>
<reference evidence="7" key="1">
    <citation type="submission" date="2025-05" db="UniProtKB">
        <authorList>
            <consortium name="Ensembl"/>
        </authorList>
    </citation>
    <scope>IDENTIFICATION</scope>
</reference>
<dbReference type="Gene3D" id="1.20.890.10">
    <property type="entry name" value="cAMP-dependent protein kinase regulatory subunit, dimerization-anchoring domain"/>
    <property type="match status" value="1"/>
</dbReference>
<evidence type="ECO:0000256" key="6">
    <source>
        <dbReference type="ARBA" id="ARBA00040933"/>
    </source>
</evidence>
<evidence type="ECO:0000313" key="7">
    <source>
        <dbReference type="Ensembl" id="ENSHCOP00000010432.1"/>
    </source>
</evidence>
<evidence type="ECO:0000256" key="5">
    <source>
        <dbReference type="ARBA" id="ARBA00035651"/>
    </source>
</evidence>
<dbReference type="PANTHER" id="PTHR14952">
    <property type="entry name" value="ROPPORIN-1-LIKE PROTEIN"/>
    <property type="match status" value="1"/>
</dbReference>
<dbReference type="STRING" id="109280.ENSHCOP00000010427"/>
<dbReference type="PANTHER" id="PTHR14952:SF14">
    <property type="entry name" value="ROPPORIN-1-LIKE PROTEIN"/>
    <property type="match status" value="1"/>
</dbReference>
<sequence length="224" mass="25065">MPPPETMFCSQQINIPTGLPEVLKNFTKAAIRTQPKDLLVWSAAYFDALAKGEILPVKERLEINFGSQTKDAMLTPGLLKTLHKQLSFAETCGREMLQDKWKALCLPMEQLENMLILGNFSMDVSWMEFFALGCSALGDSLKTSLKVACEILTEDEEGGAARIPFEIFSLLCTYLANLDPEMPQGHIDGFLTSLEPQVKLQHGMIKPLDFIHREDMKPPNESSD</sequence>
<dbReference type="CDD" id="cd23019">
    <property type="entry name" value="DD_ROP"/>
    <property type="match status" value="1"/>
</dbReference>
<dbReference type="RefSeq" id="XP_019725011.1">
    <property type="nucleotide sequence ID" value="XM_019869452.1"/>
</dbReference>
<dbReference type="SUPFAM" id="SSF47391">
    <property type="entry name" value="Dimerization-anchoring domain of cAMP-dependent PK regulatory subunit"/>
    <property type="match status" value="1"/>
</dbReference>
<dbReference type="GeneID" id="109515576"/>
<dbReference type="GeneTree" id="ENSGT00390000012731"/>
<keyword evidence="8" id="KW-1185">Reference proteome</keyword>
<dbReference type="AlphaFoldDB" id="A0A3Q2Y0V3"/>
<dbReference type="InterPro" id="IPR047844">
    <property type="entry name" value="ROP_DD"/>
</dbReference>
<evidence type="ECO:0000256" key="4">
    <source>
        <dbReference type="ARBA" id="ARBA00023273"/>
    </source>
</evidence>
<name>A0A3Q2Y0V3_HIPCM</name>
<keyword evidence="3" id="KW-0969">Cilium</keyword>
<evidence type="ECO:0000256" key="2">
    <source>
        <dbReference type="ARBA" id="ARBA00022846"/>
    </source>
</evidence>
<dbReference type="GO" id="GO:0031514">
    <property type="term" value="C:motile cilium"/>
    <property type="evidence" value="ECO:0007669"/>
    <property type="project" value="UniProtKB-SubCell"/>
</dbReference>
<accession>A0A3Q2Y0V3</accession>
<dbReference type="Ensembl" id="ENSHCOT00000016839.1">
    <property type="protein sequence ID" value="ENSHCOP00000010432.1"/>
    <property type="gene ID" value="ENSHCOG00000013039.1"/>
</dbReference>
<dbReference type="Proteomes" id="UP000264820">
    <property type="component" value="Unplaced"/>
</dbReference>
<proteinExistence type="inferred from homology"/>
<protein>
    <recommendedName>
        <fullName evidence="6">Ropporin-1-like protein</fullName>
    </recommendedName>
</protein>